<reference evidence="13" key="1">
    <citation type="journal article" date="2019" name="Int. J. Syst. Evol. Microbiol.">
        <title>The Global Catalogue of Microorganisms (GCM) 10K type strain sequencing project: providing services to taxonomists for standard genome sequencing and annotation.</title>
        <authorList>
            <consortium name="The Broad Institute Genomics Platform"/>
            <consortium name="The Broad Institute Genome Sequencing Center for Infectious Disease"/>
            <person name="Wu L."/>
            <person name="Ma J."/>
        </authorList>
    </citation>
    <scope>NUCLEOTIDE SEQUENCE [LARGE SCALE GENOMIC DNA]</scope>
    <source>
        <strain evidence="13">JCM 14330</strain>
    </source>
</reference>
<protein>
    <recommendedName>
        <fullName evidence="3">histidine kinase</fullName>
        <ecNumber evidence="3">2.7.13.3</ecNumber>
    </recommendedName>
</protein>
<keyword evidence="5" id="KW-0808">Transferase</keyword>
<dbReference type="PANTHER" id="PTHR45436">
    <property type="entry name" value="SENSOR HISTIDINE KINASE YKOH"/>
    <property type="match status" value="1"/>
</dbReference>
<feature type="transmembrane region" description="Helical" evidence="10">
    <location>
        <begin position="27"/>
        <end position="47"/>
    </location>
</feature>
<evidence type="ECO:0000256" key="6">
    <source>
        <dbReference type="ARBA" id="ARBA00022692"/>
    </source>
</evidence>
<feature type="domain" description="Histidine kinase" evidence="11">
    <location>
        <begin position="266"/>
        <end position="483"/>
    </location>
</feature>
<proteinExistence type="predicted"/>
<dbReference type="Gene3D" id="3.30.565.10">
    <property type="entry name" value="Histidine kinase-like ATPase, C-terminal domain"/>
    <property type="match status" value="1"/>
</dbReference>
<gene>
    <name evidence="12" type="ORF">GCM10009097_28150</name>
</gene>
<dbReference type="InterPro" id="IPR036097">
    <property type="entry name" value="HisK_dim/P_sf"/>
</dbReference>
<evidence type="ECO:0000256" key="4">
    <source>
        <dbReference type="ARBA" id="ARBA00022553"/>
    </source>
</evidence>
<evidence type="ECO:0000256" key="3">
    <source>
        <dbReference type="ARBA" id="ARBA00012438"/>
    </source>
</evidence>
<dbReference type="InterPro" id="IPR003594">
    <property type="entry name" value="HATPase_dom"/>
</dbReference>
<evidence type="ECO:0000313" key="13">
    <source>
        <dbReference type="Proteomes" id="UP001501706"/>
    </source>
</evidence>
<evidence type="ECO:0000259" key="11">
    <source>
        <dbReference type="PROSITE" id="PS50109"/>
    </source>
</evidence>
<dbReference type="CDD" id="cd00075">
    <property type="entry name" value="HATPase"/>
    <property type="match status" value="1"/>
</dbReference>
<dbReference type="Gene3D" id="1.10.287.130">
    <property type="match status" value="1"/>
</dbReference>
<dbReference type="InterPro" id="IPR004358">
    <property type="entry name" value="Sig_transdc_His_kin-like_C"/>
</dbReference>
<comment type="subcellular location">
    <subcellularLocation>
        <location evidence="2">Membrane</location>
    </subcellularLocation>
</comment>
<dbReference type="EC" id="2.7.13.3" evidence="3"/>
<accession>A0ABP3LYJ1</accession>
<dbReference type="InterPro" id="IPR036890">
    <property type="entry name" value="HATPase_C_sf"/>
</dbReference>
<dbReference type="GO" id="GO:0016301">
    <property type="term" value="F:kinase activity"/>
    <property type="evidence" value="ECO:0007669"/>
    <property type="project" value="UniProtKB-KW"/>
</dbReference>
<organism evidence="12 13">
    <name type="scientific">Pigmentiphaga daeguensis</name>
    <dbReference type="NCBI Taxonomy" id="414049"/>
    <lineage>
        <taxon>Bacteria</taxon>
        <taxon>Pseudomonadati</taxon>
        <taxon>Pseudomonadota</taxon>
        <taxon>Betaproteobacteria</taxon>
        <taxon>Burkholderiales</taxon>
        <taxon>Alcaligenaceae</taxon>
        <taxon>Pigmentiphaga</taxon>
    </lineage>
</organism>
<dbReference type="InterPro" id="IPR005467">
    <property type="entry name" value="His_kinase_dom"/>
</dbReference>
<evidence type="ECO:0000256" key="8">
    <source>
        <dbReference type="ARBA" id="ARBA00022989"/>
    </source>
</evidence>
<dbReference type="PROSITE" id="PS50109">
    <property type="entry name" value="HIS_KIN"/>
    <property type="match status" value="1"/>
</dbReference>
<name>A0ABP3LYJ1_9BURK</name>
<keyword evidence="9 10" id="KW-0472">Membrane</keyword>
<dbReference type="InterPro" id="IPR013727">
    <property type="entry name" value="2CSK_N"/>
</dbReference>
<sequence>MTAPSSKDGISHGPARRPRRRSLKSTLLWWLLPVLAVVASGGLWLSVRLLDDLANAAYDRSLAGALRAIDLNISTESGGLAVELPYRLLQFFELTASGNVYFRVSTEDNLTEIGNPALPMPEHPLVSGRAEFFNAEYFGEPVRVGVLARRLDPPLYGAKERQRVVIQVAESIESRAGFTRTVLMRAIERDTLQILLSAILLTGGVIIALRPLVRLSEEIDARDPDDLRPVDDSQVPAEVQPLVSAINRHIARHDAQARAQRQFLDDASHQLRTPLTVLKTQVDFALRETDPQAVRQVLQAMHAGVDRSIRMANQMLALARVHDASLAEGGLPFVQTDLAELAGECVRSLLPAARAKRLDYGIEAPGDALWMAGSPVLLREAVLNLLDNAIRYSPEGGMVTLTLLREPGQIVLKVEDSGPGMPVSDIERAGVRFRRGESGKGKPGAGLGLAIAQRIAGLHKGRLVLENREPGPGLRAALIFTGA</sequence>
<dbReference type="SMART" id="SM00387">
    <property type="entry name" value="HATPase_c"/>
    <property type="match status" value="1"/>
</dbReference>
<dbReference type="SUPFAM" id="SSF55874">
    <property type="entry name" value="ATPase domain of HSP90 chaperone/DNA topoisomerase II/histidine kinase"/>
    <property type="match status" value="1"/>
</dbReference>
<evidence type="ECO:0000256" key="10">
    <source>
        <dbReference type="SAM" id="Phobius"/>
    </source>
</evidence>
<dbReference type="Pfam" id="PF08521">
    <property type="entry name" value="2CSK_N"/>
    <property type="match status" value="1"/>
</dbReference>
<keyword evidence="7 12" id="KW-0418">Kinase</keyword>
<dbReference type="PRINTS" id="PR00344">
    <property type="entry name" value="BCTRLSENSOR"/>
</dbReference>
<dbReference type="Pfam" id="PF00512">
    <property type="entry name" value="HisKA"/>
    <property type="match status" value="1"/>
</dbReference>
<evidence type="ECO:0000256" key="5">
    <source>
        <dbReference type="ARBA" id="ARBA00022679"/>
    </source>
</evidence>
<dbReference type="EMBL" id="BAAAEN010000010">
    <property type="protein sequence ID" value="GAA0509412.1"/>
    <property type="molecule type" value="Genomic_DNA"/>
</dbReference>
<dbReference type="Pfam" id="PF02518">
    <property type="entry name" value="HATPase_c"/>
    <property type="match status" value="1"/>
</dbReference>
<dbReference type="InterPro" id="IPR050428">
    <property type="entry name" value="TCS_sensor_his_kinase"/>
</dbReference>
<evidence type="ECO:0000256" key="7">
    <source>
        <dbReference type="ARBA" id="ARBA00022777"/>
    </source>
</evidence>
<dbReference type="Proteomes" id="UP001501706">
    <property type="component" value="Unassembled WGS sequence"/>
</dbReference>
<evidence type="ECO:0000256" key="9">
    <source>
        <dbReference type="ARBA" id="ARBA00023136"/>
    </source>
</evidence>
<keyword evidence="13" id="KW-1185">Reference proteome</keyword>
<dbReference type="PANTHER" id="PTHR45436:SF1">
    <property type="entry name" value="SENSOR PROTEIN QSEC"/>
    <property type="match status" value="1"/>
</dbReference>
<keyword evidence="4" id="KW-0597">Phosphoprotein</keyword>
<keyword evidence="8 10" id="KW-1133">Transmembrane helix</keyword>
<dbReference type="SMART" id="SM00388">
    <property type="entry name" value="HisKA"/>
    <property type="match status" value="1"/>
</dbReference>
<comment type="catalytic activity">
    <reaction evidence="1">
        <text>ATP + protein L-histidine = ADP + protein N-phospho-L-histidine.</text>
        <dbReference type="EC" id="2.7.13.3"/>
    </reaction>
</comment>
<dbReference type="InterPro" id="IPR003661">
    <property type="entry name" value="HisK_dim/P_dom"/>
</dbReference>
<keyword evidence="6 10" id="KW-0812">Transmembrane</keyword>
<comment type="caution">
    <text evidence="12">The sequence shown here is derived from an EMBL/GenBank/DDBJ whole genome shotgun (WGS) entry which is preliminary data.</text>
</comment>
<evidence type="ECO:0000256" key="1">
    <source>
        <dbReference type="ARBA" id="ARBA00000085"/>
    </source>
</evidence>
<dbReference type="SUPFAM" id="SSF47384">
    <property type="entry name" value="Homodimeric domain of signal transducing histidine kinase"/>
    <property type="match status" value="1"/>
</dbReference>
<dbReference type="CDD" id="cd00082">
    <property type="entry name" value="HisKA"/>
    <property type="match status" value="1"/>
</dbReference>
<evidence type="ECO:0000256" key="2">
    <source>
        <dbReference type="ARBA" id="ARBA00004370"/>
    </source>
</evidence>
<evidence type="ECO:0000313" key="12">
    <source>
        <dbReference type="EMBL" id="GAA0509412.1"/>
    </source>
</evidence>